<proteinExistence type="predicted"/>
<dbReference type="Proteomes" id="UP000260773">
    <property type="component" value="Unassembled WGS sequence"/>
</dbReference>
<protein>
    <submittedName>
        <fullName evidence="2">Uncharacterized protein</fullName>
    </submittedName>
</protein>
<dbReference type="RefSeq" id="WP_117526931.1">
    <property type="nucleotide sequence ID" value="NZ_JAJCNA010000001.1"/>
</dbReference>
<name>A0A3E2TS62_9FIRM</name>
<reference evidence="2 3" key="1">
    <citation type="submission" date="2018-08" db="EMBL/GenBank/DDBJ databases">
        <title>A genome reference for cultivated species of the human gut microbiota.</title>
        <authorList>
            <person name="Zou Y."/>
            <person name="Xue W."/>
            <person name="Luo G."/>
        </authorList>
    </citation>
    <scope>NUCLEOTIDE SEQUENCE [LARGE SCALE GENOMIC DNA]</scope>
    <source>
        <strain evidence="2 3">AF45-17</strain>
    </source>
</reference>
<keyword evidence="1" id="KW-0175">Coiled coil</keyword>
<evidence type="ECO:0000256" key="1">
    <source>
        <dbReference type="SAM" id="Coils"/>
    </source>
</evidence>
<dbReference type="EMBL" id="QVEP01000004">
    <property type="protein sequence ID" value="RGB81665.1"/>
    <property type="molecule type" value="Genomic_DNA"/>
</dbReference>
<organism evidence="2 3">
    <name type="scientific">Coprococcus catus</name>
    <dbReference type="NCBI Taxonomy" id="116085"/>
    <lineage>
        <taxon>Bacteria</taxon>
        <taxon>Bacillati</taxon>
        <taxon>Bacillota</taxon>
        <taxon>Clostridia</taxon>
        <taxon>Lachnospirales</taxon>
        <taxon>Lachnospiraceae</taxon>
        <taxon>Coprococcus</taxon>
    </lineage>
</organism>
<comment type="caution">
    <text evidence="2">The sequence shown here is derived from an EMBL/GenBank/DDBJ whole genome shotgun (WGS) entry which is preliminary data.</text>
</comment>
<gene>
    <name evidence="2" type="ORF">DW070_02425</name>
</gene>
<evidence type="ECO:0000313" key="3">
    <source>
        <dbReference type="Proteomes" id="UP000260773"/>
    </source>
</evidence>
<dbReference type="AlphaFoldDB" id="A0A3E2TS62"/>
<feature type="coiled-coil region" evidence="1">
    <location>
        <begin position="265"/>
        <end position="310"/>
    </location>
</feature>
<accession>A0A3E2TS62</accession>
<feature type="coiled-coil region" evidence="1">
    <location>
        <begin position="25"/>
        <end position="59"/>
    </location>
</feature>
<evidence type="ECO:0000313" key="2">
    <source>
        <dbReference type="EMBL" id="RGB81665.1"/>
    </source>
</evidence>
<sequence>MDVDREQLQKLREQIGRKAHLTSMLDNLYVQEKEQKEKVEELRQEKEDEQKDVDRLEDRGLTALFYSLIGKIDEKMTKEQKEAYAASVKYEAANQELKAIQYHIHTYVKELDYLKGCEATYNKLLKAREDEIRLRNSDKADRLLHLDEQISACSSRIKELQEAISAGQKAAFTTDCVLSKLDNAEAWGTWDILGGGLLSTAAKHGNLDDAQSYITELQMDLRHFNTELTDISVQTDVHVNTDDFLRFADYFFDGIFADLAVQKRIKQSKEQVQGIKTEIESVLEELERILDEEQHLKETLQSEIEDVLVE</sequence>